<name>A0A370R1D3_9GAMM</name>
<dbReference type="Pfam" id="PF03167">
    <property type="entry name" value="UDG"/>
    <property type="match status" value="1"/>
</dbReference>
<proteinExistence type="predicted"/>
<evidence type="ECO:0000259" key="4">
    <source>
        <dbReference type="Pfam" id="PF03167"/>
    </source>
</evidence>
<dbReference type="Gene3D" id="3.40.470.10">
    <property type="entry name" value="Uracil-DNA glycosylase-like domain"/>
    <property type="match status" value="1"/>
</dbReference>
<keyword evidence="6" id="KW-1185">Reference proteome</keyword>
<evidence type="ECO:0000313" key="5">
    <source>
        <dbReference type="EMBL" id="RDK95743.1"/>
    </source>
</evidence>
<evidence type="ECO:0000313" key="6">
    <source>
        <dbReference type="Proteomes" id="UP000254848"/>
    </source>
</evidence>
<dbReference type="InterPro" id="IPR015637">
    <property type="entry name" value="MUG/TDG"/>
</dbReference>
<dbReference type="GO" id="GO:0004844">
    <property type="term" value="F:uracil DNA N-glycosylase activity"/>
    <property type="evidence" value="ECO:0007669"/>
    <property type="project" value="TreeGrafter"/>
</dbReference>
<evidence type="ECO:0000256" key="2">
    <source>
        <dbReference type="ARBA" id="ARBA00022801"/>
    </source>
</evidence>
<dbReference type="GO" id="GO:0008263">
    <property type="term" value="F:pyrimidine-specific mismatch base pair DNA N-glycosylase activity"/>
    <property type="evidence" value="ECO:0007669"/>
    <property type="project" value="TreeGrafter"/>
</dbReference>
<dbReference type="NCBIfam" id="NF007570">
    <property type="entry name" value="PRK10201.1"/>
    <property type="match status" value="1"/>
</dbReference>
<sequence>MVHDILAQGLRVVFCGINPGLSSAHQGYHFANPTNRFWKVIHLAGFTRKQLLPQEEEQLTETGCGITALVARPTVSAAEVTREELRAGGEVLKEKILACRPQALAILGKQAFSEAFGVRNPPWGKQDITLGDTQVWILPNTSGLSRIKLDELVSAYRAMNDALGPR</sequence>
<dbReference type="Proteomes" id="UP000254848">
    <property type="component" value="Unassembled WGS sequence"/>
</dbReference>
<dbReference type="CDD" id="cd10028">
    <property type="entry name" value="UDG-F2_TDG_MUG"/>
    <property type="match status" value="1"/>
</dbReference>
<dbReference type="InterPro" id="IPR036895">
    <property type="entry name" value="Uracil-DNA_glycosylase-like_sf"/>
</dbReference>
<evidence type="ECO:0000256" key="3">
    <source>
        <dbReference type="ARBA" id="ARBA00023204"/>
    </source>
</evidence>
<reference evidence="5 6" key="1">
    <citation type="submission" date="2018-07" db="EMBL/GenBank/DDBJ databases">
        <title>Genomic Encyclopedia of Type Strains, Phase IV (KMG-IV): sequencing the most valuable type-strain genomes for metagenomic binning, comparative biology and taxonomic classification.</title>
        <authorList>
            <person name="Goeker M."/>
        </authorList>
    </citation>
    <scope>NUCLEOTIDE SEQUENCE [LARGE SCALE GENOMIC DNA]</scope>
    <source>
        <strain evidence="5 6">DSM 103736</strain>
    </source>
</reference>
<feature type="domain" description="Uracil-DNA glycosylase-like" evidence="4">
    <location>
        <begin position="7"/>
        <end position="161"/>
    </location>
</feature>
<dbReference type="SUPFAM" id="SSF52141">
    <property type="entry name" value="Uracil-DNA glycosylase-like"/>
    <property type="match status" value="1"/>
</dbReference>
<keyword evidence="1" id="KW-0227">DNA damage</keyword>
<dbReference type="InterPro" id="IPR005122">
    <property type="entry name" value="Uracil-DNA_glycosylase-like"/>
</dbReference>
<dbReference type="OrthoDB" id="9799921at2"/>
<dbReference type="PANTHER" id="PTHR12159">
    <property type="entry name" value="G/T AND G/U MISMATCH-SPECIFIC DNA GLYCOSYLASE"/>
    <property type="match status" value="1"/>
</dbReference>
<evidence type="ECO:0000256" key="1">
    <source>
        <dbReference type="ARBA" id="ARBA00022763"/>
    </source>
</evidence>
<keyword evidence="2" id="KW-0378">Hydrolase</keyword>
<protein>
    <submittedName>
        <fullName evidence="5">G/U mismatch-specific uracil-DNA glycosylase</fullName>
    </submittedName>
</protein>
<dbReference type="GO" id="GO:0006285">
    <property type="term" value="P:base-excision repair, AP site formation"/>
    <property type="evidence" value="ECO:0007669"/>
    <property type="project" value="InterPro"/>
</dbReference>
<keyword evidence="3" id="KW-0234">DNA repair</keyword>
<dbReference type="RefSeq" id="WP_115457483.1">
    <property type="nucleotide sequence ID" value="NZ_QRAP01000002.1"/>
</dbReference>
<dbReference type="EMBL" id="QRAP01000002">
    <property type="protein sequence ID" value="RDK95743.1"/>
    <property type="molecule type" value="Genomic_DNA"/>
</dbReference>
<comment type="caution">
    <text evidence="5">The sequence shown here is derived from an EMBL/GenBank/DDBJ whole genome shotgun (WGS) entry which is preliminary data.</text>
</comment>
<organism evidence="5 6">
    <name type="scientific">Enterobacillus tribolii</name>
    <dbReference type="NCBI Taxonomy" id="1487935"/>
    <lineage>
        <taxon>Bacteria</taxon>
        <taxon>Pseudomonadati</taxon>
        <taxon>Pseudomonadota</taxon>
        <taxon>Gammaproteobacteria</taxon>
        <taxon>Enterobacterales</taxon>
        <taxon>Hafniaceae</taxon>
        <taxon>Enterobacillus</taxon>
    </lineage>
</organism>
<gene>
    <name evidence="5" type="ORF">C8D90_102225</name>
</gene>
<accession>A0A370R1D3</accession>
<dbReference type="AlphaFoldDB" id="A0A370R1D3"/>
<dbReference type="PANTHER" id="PTHR12159:SF9">
    <property type="entry name" value="G_T MISMATCH-SPECIFIC THYMINE DNA GLYCOSYLASE"/>
    <property type="match status" value="1"/>
</dbReference>